<dbReference type="EMBL" id="AGBW02013202">
    <property type="protein sequence ID" value="OWR43878.1"/>
    <property type="molecule type" value="Genomic_DNA"/>
</dbReference>
<gene>
    <name evidence="2" type="ORF">KGM_213422</name>
</gene>
<evidence type="ECO:0000313" key="3">
    <source>
        <dbReference type="Proteomes" id="UP000007151"/>
    </source>
</evidence>
<evidence type="ECO:0000259" key="1">
    <source>
        <dbReference type="Pfam" id="PF13843"/>
    </source>
</evidence>
<dbReference type="KEGG" id="dpl:KGM_213422"/>
<dbReference type="AlphaFoldDB" id="A0A212EQW3"/>
<dbReference type="Pfam" id="PF13843">
    <property type="entry name" value="DDE_Tnp_1_7"/>
    <property type="match status" value="1"/>
</dbReference>
<dbReference type="InterPro" id="IPR029526">
    <property type="entry name" value="PGBD"/>
</dbReference>
<name>A0A212EQW3_DANPL</name>
<dbReference type="PANTHER" id="PTHR47272:SF1">
    <property type="entry name" value="PIGGYBAC TRANSPOSABLE ELEMENT-DERIVED PROTEIN 3-LIKE"/>
    <property type="match status" value="1"/>
</dbReference>
<keyword evidence="3" id="KW-1185">Reference proteome</keyword>
<organism evidence="2 3">
    <name type="scientific">Danaus plexippus plexippus</name>
    <dbReference type="NCBI Taxonomy" id="278856"/>
    <lineage>
        <taxon>Eukaryota</taxon>
        <taxon>Metazoa</taxon>
        <taxon>Ecdysozoa</taxon>
        <taxon>Arthropoda</taxon>
        <taxon>Hexapoda</taxon>
        <taxon>Insecta</taxon>
        <taxon>Pterygota</taxon>
        <taxon>Neoptera</taxon>
        <taxon>Endopterygota</taxon>
        <taxon>Lepidoptera</taxon>
        <taxon>Glossata</taxon>
        <taxon>Ditrysia</taxon>
        <taxon>Papilionoidea</taxon>
        <taxon>Nymphalidae</taxon>
        <taxon>Danainae</taxon>
        <taxon>Danaini</taxon>
        <taxon>Danaina</taxon>
        <taxon>Danaus</taxon>
        <taxon>Danaus</taxon>
    </lineage>
</organism>
<dbReference type="InParanoid" id="A0A212EQW3"/>
<sequence length="419" mass="47802">MIDEGPQDLVQDEDPPLVEHAVEKMDEADPPLILDNTSSTLPNSNSVSNRQRDITISVEQGLSDDEQMCATKMSHYMKQYLSNKPHKWGFKLFLLCSIYGFAHKFEVYAGSEKHTILPEDPDFEANRQCGGETTENDKKTIMKRDIPRGHFVETVRSVDSVDLDMAIINSWLMYKKLNNSVNNSEKLLPLCSFRLEVANTLCILGGPFSNGKRGRPSSNSLEVELQLKRKRGPAQPVSPKDVRLDCIGHWQVFGDKARYISIKSYKRNSLIYLILTNDREEEKNMREERKMELGGYISIIFSDIVQMPDEEHWVKMLDSTSERRLPLNLIEKTVPIKSKSFYRADRSSCRRLEAARLRPVSGQGLAGAAAALIRHQGCKRSPQRPVCIHRRSRSQLRGPTPRKANLDPYTWRARDDLGV</sequence>
<dbReference type="PANTHER" id="PTHR47272">
    <property type="entry name" value="DDE_TNP_1_7 DOMAIN-CONTAINING PROTEIN"/>
    <property type="match status" value="1"/>
</dbReference>
<reference evidence="2 3" key="1">
    <citation type="journal article" date="2011" name="Cell">
        <title>The monarch butterfly genome yields insights into long-distance migration.</title>
        <authorList>
            <person name="Zhan S."/>
            <person name="Merlin C."/>
            <person name="Boore J.L."/>
            <person name="Reppert S.M."/>
        </authorList>
    </citation>
    <scope>NUCLEOTIDE SEQUENCE [LARGE SCALE GENOMIC DNA]</scope>
    <source>
        <strain evidence="2">F-2</strain>
    </source>
</reference>
<comment type="caution">
    <text evidence="2">The sequence shown here is derived from an EMBL/GenBank/DDBJ whole genome shotgun (WGS) entry which is preliminary data.</text>
</comment>
<accession>A0A212EQW3</accession>
<evidence type="ECO:0000313" key="2">
    <source>
        <dbReference type="EMBL" id="OWR43878.1"/>
    </source>
</evidence>
<proteinExistence type="predicted"/>
<dbReference type="Proteomes" id="UP000007151">
    <property type="component" value="Unassembled WGS sequence"/>
</dbReference>
<protein>
    <recommendedName>
        <fullName evidence="1">PiggyBac transposable element-derived protein domain-containing protein</fullName>
    </recommendedName>
</protein>
<feature type="domain" description="PiggyBac transposable element-derived protein" evidence="1">
    <location>
        <begin position="60"/>
        <end position="117"/>
    </location>
</feature>